<keyword evidence="2" id="KW-0812">Transmembrane</keyword>
<feature type="region of interest" description="Disordered" evidence="1">
    <location>
        <begin position="30"/>
        <end position="49"/>
    </location>
</feature>
<keyword evidence="5" id="KW-1185">Reference proteome</keyword>
<dbReference type="PANTHER" id="PTHR16861:SF4">
    <property type="entry name" value="SH3 DOMAIN PROTEIN (AFU_ORTHOLOGUE AFUA_1G13610)"/>
    <property type="match status" value="1"/>
</dbReference>
<gene>
    <name evidence="4" type="ORF">BCR34DRAFT_197172</name>
</gene>
<dbReference type="EMBL" id="MCFA01000028">
    <property type="protein sequence ID" value="ORY15025.1"/>
    <property type="molecule type" value="Genomic_DNA"/>
</dbReference>
<reference evidence="4 5" key="1">
    <citation type="submission" date="2016-07" db="EMBL/GenBank/DDBJ databases">
        <title>Pervasive Adenine N6-methylation of Active Genes in Fungi.</title>
        <authorList>
            <consortium name="DOE Joint Genome Institute"/>
            <person name="Mondo S.J."/>
            <person name="Dannebaum R.O."/>
            <person name="Kuo R.C."/>
            <person name="Labutti K."/>
            <person name="Haridas S."/>
            <person name="Kuo A."/>
            <person name="Salamov A."/>
            <person name="Ahrendt S.R."/>
            <person name="Lipzen A."/>
            <person name="Sullivan W."/>
            <person name="Andreopoulos W.B."/>
            <person name="Clum A."/>
            <person name="Lindquist E."/>
            <person name="Daum C."/>
            <person name="Ramamoorthy G.K."/>
            <person name="Gryganskyi A."/>
            <person name="Culley D."/>
            <person name="Magnuson J.K."/>
            <person name="James T.Y."/>
            <person name="O'Malley M.A."/>
            <person name="Stajich J.E."/>
            <person name="Spatafora J.W."/>
            <person name="Visel A."/>
            <person name="Grigoriev I.V."/>
        </authorList>
    </citation>
    <scope>NUCLEOTIDE SEQUENCE [LARGE SCALE GENOMIC DNA]</scope>
    <source>
        <strain evidence="4 5">CBS 115471</strain>
    </source>
</reference>
<dbReference type="PANTHER" id="PTHR16861">
    <property type="entry name" value="GLYCOPROTEIN 38"/>
    <property type="match status" value="1"/>
</dbReference>
<feature type="signal peptide" evidence="3">
    <location>
        <begin position="1"/>
        <end position="28"/>
    </location>
</feature>
<dbReference type="AlphaFoldDB" id="A0A1Y1ZZ26"/>
<proteinExistence type="predicted"/>
<feature type="chain" id="PRO_5013254378" description="Mid2 domain-containing protein" evidence="3">
    <location>
        <begin position="29"/>
        <end position="246"/>
    </location>
</feature>
<comment type="caution">
    <text evidence="4">The sequence shown here is derived from an EMBL/GenBank/DDBJ whole genome shotgun (WGS) entry which is preliminary data.</text>
</comment>
<feature type="region of interest" description="Disordered" evidence="1">
    <location>
        <begin position="146"/>
        <end position="180"/>
    </location>
</feature>
<evidence type="ECO:0000256" key="2">
    <source>
        <dbReference type="SAM" id="Phobius"/>
    </source>
</evidence>
<evidence type="ECO:0000313" key="5">
    <source>
        <dbReference type="Proteomes" id="UP000193144"/>
    </source>
</evidence>
<dbReference type="Proteomes" id="UP000193144">
    <property type="component" value="Unassembled WGS sequence"/>
</dbReference>
<evidence type="ECO:0008006" key="6">
    <source>
        <dbReference type="Google" id="ProtNLM"/>
    </source>
</evidence>
<keyword evidence="2" id="KW-0472">Membrane</keyword>
<evidence type="ECO:0000256" key="1">
    <source>
        <dbReference type="SAM" id="MobiDB-lite"/>
    </source>
</evidence>
<evidence type="ECO:0000256" key="3">
    <source>
        <dbReference type="SAM" id="SignalP"/>
    </source>
</evidence>
<sequence length="246" mass="26111">MDFCKMAKFTRFALLCCSIAAWTQVANAVTSTSPPKSTTTRKPTSAAPRTTHDLVTEIRAIISTALPDDWASEALNHPENFQSDLKDVLDHTRRTLAWYTRLATEVQDFLYTGLVPPPDSTTTSTSSAETPSTWTVDSALLSALQPAASTPTPGKPTSTPTPQPTSTASTESLNNKPDSKVSLSAGAKAGIGIGVSAVILPVVAMAGVLLMKRRKKGVEEQGLIGNATVGGGMKEKGWWRRGRQGV</sequence>
<protein>
    <recommendedName>
        <fullName evidence="6">Mid2 domain-containing protein</fullName>
    </recommendedName>
</protein>
<name>A0A1Y1ZZ26_9PLEO</name>
<feature type="transmembrane region" description="Helical" evidence="2">
    <location>
        <begin position="189"/>
        <end position="211"/>
    </location>
</feature>
<keyword evidence="3" id="KW-0732">Signal</keyword>
<keyword evidence="2" id="KW-1133">Transmembrane helix</keyword>
<organism evidence="4 5">
    <name type="scientific">Clohesyomyces aquaticus</name>
    <dbReference type="NCBI Taxonomy" id="1231657"/>
    <lineage>
        <taxon>Eukaryota</taxon>
        <taxon>Fungi</taxon>
        <taxon>Dikarya</taxon>
        <taxon>Ascomycota</taxon>
        <taxon>Pezizomycotina</taxon>
        <taxon>Dothideomycetes</taxon>
        <taxon>Pleosporomycetidae</taxon>
        <taxon>Pleosporales</taxon>
        <taxon>Lindgomycetaceae</taxon>
        <taxon>Clohesyomyces</taxon>
    </lineage>
</organism>
<evidence type="ECO:0000313" key="4">
    <source>
        <dbReference type="EMBL" id="ORY15025.1"/>
    </source>
</evidence>
<feature type="compositionally biased region" description="Low complexity" evidence="1">
    <location>
        <begin position="146"/>
        <end position="170"/>
    </location>
</feature>
<accession>A0A1Y1ZZ26</accession>